<dbReference type="RefSeq" id="WP_067856329.1">
    <property type="nucleotide sequence ID" value="NZ_CP011502.1"/>
</dbReference>
<keyword evidence="2" id="KW-1185">Reference proteome</keyword>
<dbReference type="EMBL" id="CP011502">
    <property type="protein sequence ID" value="ALX04416.1"/>
    <property type="molecule type" value="Genomic_DNA"/>
</dbReference>
<dbReference type="OrthoDB" id="9987494at2"/>
<evidence type="ECO:0000313" key="1">
    <source>
        <dbReference type="EMBL" id="ALX04416.1"/>
    </source>
</evidence>
<protein>
    <submittedName>
        <fullName evidence="1">Uncharacterized protein</fullName>
    </submittedName>
</protein>
<organism evidence="1 2">
    <name type="scientific">Aeromicrobium erythreum</name>
    <dbReference type="NCBI Taxonomy" id="2041"/>
    <lineage>
        <taxon>Bacteria</taxon>
        <taxon>Bacillati</taxon>
        <taxon>Actinomycetota</taxon>
        <taxon>Actinomycetes</taxon>
        <taxon>Propionibacteriales</taxon>
        <taxon>Nocardioidaceae</taxon>
        <taxon>Aeromicrobium</taxon>
    </lineage>
</organism>
<gene>
    <name evidence="1" type="ORF">AERYTH_06785</name>
</gene>
<name>A0A0U4AVK7_9ACTN</name>
<proteinExistence type="predicted"/>
<dbReference type="Proteomes" id="UP000067689">
    <property type="component" value="Chromosome"/>
</dbReference>
<dbReference type="STRING" id="2041.AERYTH_06785"/>
<evidence type="ECO:0000313" key="2">
    <source>
        <dbReference type="Proteomes" id="UP000067689"/>
    </source>
</evidence>
<dbReference type="KEGG" id="aer:AERYTH_06785"/>
<dbReference type="AlphaFoldDB" id="A0A0U4AVK7"/>
<reference evidence="1 2" key="1">
    <citation type="journal article" date="1991" name="Int. J. Syst. Bacteriol.">
        <title>Description of the erythromycin-producing bacterium Arthrobacter sp. strain NRRL B-3381 as Aeromicrobium erythreum gen. nov., sp. nov.</title>
        <authorList>
            <person name="Miller E.S."/>
            <person name="Woese C.R."/>
            <person name="Brenner S."/>
        </authorList>
    </citation>
    <scope>NUCLEOTIDE SEQUENCE [LARGE SCALE GENOMIC DNA]</scope>
    <source>
        <strain evidence="1 2">AR18</strain>
    </source>
</reference>
<dbReference type="PATRIC" id="fig|2041.4.peg.1421"/>
<accession>A0A0U4AVK7</accession>
<sequence>MTTIDLARRGSHLVRSSVLSFVVSFVPAVVVAEEVVGPPSEPDHQQVVLCDHGPCDADRPSAAAAAMVDQLVGQGLRCTVRPRLTDTVVVEWLSGEAAVLPFDDALDVAAHRRGWLRSYCVPDAAR</sequence>